<gene>
    <name evidence="2" type="ORF">BN10_1050012</name>
</gene>
<organism evidence="2 3">
    <name type="scientific">Phycicoccus elongatus Lp2</name>
    <dbReference type="NCBI Taxonomy" id="1193181"/>
    <lineage>
        <taxon>Bacteria</taxon>
        <taxon>Bacillati</taxon>
        <taxon>Actinomycetota</taxon>
        <taxon>Actinomycetes</taxon>
        <taxon>Micrococcales</taxon>
        <taxon>Intrasporangiaceae</taxon>
        <taxon>Phycicoccus</taxon>
    </lineage>
</organism>
<evidence type="ECO:0000313" key="3">
    <source>
        <dbReference type="Proteomes" id="UP000013167"/>
    </source>
</evidence>
<feature type="transmembrane region" description="Helical" evidence="1">
    <location>
        <begin position="86"/>
        <end position="104"/>
    </location>
</feature>
<dbReference type="Proteomes" id="UP000013167">
    <property type="component" value="Unassembled WGS sequence"/>
</dbReference>
<dbReference type="AlphaFoldDB" id="N0DXK9"/>
<feature type="transmembrane region" description="Helical" evidence="1">
    <location>
        <begin position="189"/>
        <end position="208"/>
    </location>
</feature>
<evidence type="ECO:0000313" key="2">
    <source>
        <dbReference type="EMBL" id="CCH68527.1"/>
    </source>
</evidence>
<keyword evidence="1" id="KW-1133">Transmembrane helix</keyword>
<accession>N0DXK9</accession>
<sequence length="222" mass="22049">MPSVEKNTTATHSRIGAAVLVVGSLLGVAATIIQPTVSEKAADQAAAAVAHSGALVTGAALNGVAVVMMAGGLVWLAWATYRASPWLAFIGGGLGVIGLFAVMVDNGFNIAGASLADGLELAEATELLGRIFAGGNTAVGMISGLHAVGIILLGVAAMRAGVQSWAAWAMIAGAIVDLAGFIAGQHYVAAAGFAVMTLGFVGAVRASLGREPVTKVQPSRAM</sequence>
<evidence type="ECO:0008006" key="4">
    <source>
        <dbReference type="Google" id="ProtNLM"/>
    </source>
</evidence>
<dbReference type="EMBL" id="CAIZ01000008">
    <property type="protein sequence ID" value="CCH68527.1"/>
    <property type="molecule type" value="Genomic_DNA"/>
</dbReference>
<feature type="transmembrane region" description="Helical" evidence="1">
    <location>
        <begin position="165"/>
        <end position="183"/>
    </location>
</feature>
<feature type="transmembrane region" description="Helical" evidence="1">
    <location>
        <begin position="54"/>
        <end position="79"/>
    </location>
</feature>
<dbReference type="HOGENOM" id="CLU_1244832_0_0_11"/>
<protein>
    <recommendedName>
        <fullName evidence="4">DUF4386 family protein</fullName>
    </recommendedName>
</protein>
<dbReference type="RefSeq" id="WP_010851431.1">
    <property type="nucleotide sequence ID" value="NZ_HF570956.1"/>
</dbReference>
<name>N0DXK9_9MICO</name>
<reference evidence="2 3" key="1">
    <citation type="journal article" date="2013" name="ISME J.">
        <title>A metabolic model for members of the genus Tetrasphaera involved in enhanced biological phosphorus removal.</title>
        <authorList>
            <person name="Kristiansen R."/>
            <person name="Nguyen H.T.T."/>
            <person name="Saunders A.M."/>
            <person name="Nielsen J.L."/>
            <person name="Wimmer R."/>
            <person name="Le V.Q."/>
            <person name="McIlroy S.J."/>
            <person name="Petrovski S."/>
            <person name="Seviour R.J."/>
            <person name="Calteau A."/>
            <person name="Nielsen K.L."/>
            <person name="Nielsen P.H."/>
        </authorList>
    </citation>
    <scope>NUCLEOTIDE SEQUENCE [LARGE SCALE GENOMIC DNA]</scope>
    <source>
        <strain evidence="2 3">Lp2</strain>
    </source>
</reference>
<evidence type="ECO:0000256" key="1">
    <source>
        <dbReference type="SAM" id="Phobius"/>
    </source>
</evidence>
<comment type="caution">
    <text evidence="2">The sequence shown here is derived from an EMBL/GenBank/DDBJ whole genome shotgun (WGS) entry which is preliminary data.</text>
</comment>
<keyword evidence="1" id="KW-0472">Membrane</keyword>
<feature type="transmembrane region" description="Helical" evidence="1">
    <location>
        <begin position="138"/>
        <end position="158"/>
    </location>
</feature>
<keyword evidence="3" id="KW-1185">Reference proteome</keyword>
<keyword evidence="1" id="KW-0812">Transmembrane</keyword>
<proteinExistence type="predicted"/>